<keyword evidence="7" id="KW-0479">Metal-binding</keyword>
<evidence type="ECO:0000256" key="7">
    <source>
        <dbReference type="ARBA" id="ARBA00022723"/>
    </source>
</evidence>
<sequence>MSTAATPVYLSQSSQQCSLLQQFIERQSLEFAGDCQPSAEQARLIIMSPEFQLDQLSKAWAAISELSLSEIAIDKLADRAWQLPLSAALSAPQLAVLEALKPRLLALDIEINYLADGVAPFLSSSGALACFDMDSTLIQVEVIDELAKAAGVGEQVAAVTEAAMRGELDFRESFIQRMSTLKGLDEAVLADIAANIPLSPGMPELIRGLKDLGFKTAIFSGGFDYFAGQLQQRFGFDQIFANRLDIVDGKVTGQAKGDIVDAERKAQLLEQLANEYDLPMSSTIAVGDGANDLLMLAKAGMGVAYRAKPIVRDQAQFSISQLGLDAVLYLLGQKEG</sequence>
<evidence type="ECO:0000256" key="8">
    <source>
        <dbReference type="ARBA" id="ARBA00022801"/>
    </source>
</evidence>
<keyword evidence="9" id="KW-0460">Magnesium</keyword>
<evidence type="ECO:0000256" key="6">
    <source>
        <dbReference type="ARBA" id="ARBA00022605"/>
    </source>
</evidence>
<dbReference type="NCBIfam" id="TIGR01488">
    <property type="entry name" value="HAD-SF-IB"/>
    <property type="match status" value="1"/>
</dbReference>
<dbReference type="EMBL" id="JACHHT010000001">
    <property type="protein sequence ID" value="MBB6521076.1"/>
    <property type="molecule type" value="Genomic_DNA"/>
</dbReference>
<dbReference type="RefSeq" id="WP_166849527.1">
    <property type="nucleotide sequence ID" value="NZ_JAAONY010000001.1"/>
</dbReference>
<dbReference type="SFLD" id="SFLDS00003">
    <property type="entry name" value="Haloacid_Dehalogenase"/>
    <property type="match status" value="1"/>
</dbReference>
<evidence type="ECO:0000256" key="9">
    <source>
        <dbReference type="ARBA" id="ARBA00022842"/>
    </source>
</evidence>
<dbReference type="SFLD" id="SFLDG01136">
    <property type="entry name" value="C1.6:_Phosphoserine_Phosphatas"/>
    <property type="match status" value="1"/>
</dbReference>
<evidence type="ECO:0000256" key="4">
    <source>
        <dbReference type="ARBA" id="ARBA00012640"/>
    </source>
</evidence>
<evidence type="ECO:0000256" key="1">
    <source>
        <dbReference type="ARBA" id="ARBA00001946"/>
    </source>
</evidence>
<dbReference type="Gene3D" id="3.40.50.1000">
    <property type="entry name" value="HAD superfamily/HAD-like"/>
    <property type="match status" value="1"/>
</dbReference>
<dbReference type="SFLD" id="SFLDF00029">
    <property type="entry name" value="phosphoserine_phosphatase"/>
    <property type="match status" value="1"/>
</dbReference>
<accession>A0A7X0JTJ7</accession>
<dbReference type="GO" id="GO:0036424">
    <property type="term" value="F:L-phosphoserine phosphatase activity"/>
    <property type="evidence" value="ECO:0007669"/>
    <property type="project" value="InterPro"/>
</dbReference>
<dbReference type="NCBIfam" id="TIGR00338">
    <property type="entry name" value="serB"/>
    <property type="match status" value="1"/>
</dbReference>
<evidence type="ECO:0000256" key="5">
    <source>
        <dbReference type="ARBA" id="ARBA00015196"/>
    </source>
</evidence>
<dbReference type="Proteomes" id="UP000528457">
    <property type="component" value="Unassembled WGS sequence"/>
</dbReference>
<dbReference type="CDD" id="cd07500">
    <property type="entry name" value="HAD_PSP"/>
    <property type="match status" value="1"/>
</dbReference>
<evidence type="ECO:0000256" key="10">
    <source>
        <dbReference type="ARBA" id="ARBA00023299"/>
    </source>
</evidence>
<comment type="catalytic activity">
    <reaction evidence="12">
        <text>O-phospho-L-serine + H2O = L-serine + phosphate</text>
        <dbReference type="Rhea" id="RHEA:21208"/>
        <dbReference type="ChEBI" id="CHEBI:15377"/>
        <dbReference type="ChEBI" id="CHEBI:33384"/>
        <dbReference type="ChEBI" id="CHEBI:43474"/>
        <dbReference type="ChEBI" id="CHEBI:57524"/>
        <dbReference type="EC" id="3.1.3.3"/>
    </reaction>
</comment>
<dbReference type="SUPFAM" id="SSF56784">
    <property type="entry name" value="HAD-like"/>
    <property type="match status" value="1"/>
</dbReference>
<comment type="cofactor">
    <cofactor evidence="1">
        <name>Mg(2+)</name>
        <dbReference type="ChEBI" id="CHEBI:18420"/>
    </cofactor>
</comment>
<protein>
    <recommendedName>
        <fullName evidence="5">Phosphoserine phosphatase</fullName>
        <ecNumber evidence="4">3.1.3.3</ecNumber>
    </recommendedName>
    <alternativeName>
        <fullName evidence="11">O-phosphoserine phosphohydrolase</fullName>
    </alternativeName>
</protein>
<dbReference type="PANTHER" id="PTHR43344">
    <property type="entry name" value="PHOSPHOSERINE PHOSPHATASE"/>
    <property type="match status" value="1"/>
</dbReference>
<dbReference type="SFLD" id="SFLDG01137">
    <property type="entry name" value="C1.6.1:_Phosphoserine_Phosphat"/>
    <property type="match status" value="1"/>
</dbReference>
<evidence type="ECO:0000256" key="3">
    <source>
        <dbReference type="ARBA" id="ARBA00009184"/>
    </source>
</evidence>
<dbReference type="InterPro" id="IPR004469">
    <property type="entry name" value="PSP"/>
</dbReference>
<dbReference type="InParanoid" id="A0A7X0JTJ7"/>
<dbReference type="FunCoup" id="A0A7X0JTJ7">
    <property type="interactions" value="513"/>
</dbReference>
<dbReference type="InterPro" id="IPR036412">
    <property type="entry name" value="HAD-like_sf"/>
</dbReference>
<keyword evidence="10" id="KW-0718">Serine biosynthesis</keyword>
<dbReference type="GO" id="GO:0006564">
    <property type="term" value="P:L-serine biosynthetic process"/>
    <property type="evidence" value="ECO:0007669"/>
    <property type="project" value="UniProtKB-KW"/>
</dbReference>
<reference evidence="15 16" key="1">
    <citation type="submission" date="2020-08" db="EMBL/GenBank/DDBJ databases">
        <title>Genomic Encyclopedia of Type Strains, Phase IV (KMG-IV): sequencing the most valuable type-strain genomes for metagenomic binning, comparative biology and taxonomic classification.</title>
        <authorList>
            <person name="Goeker M."/>
        </authorList>
    </citation>
    <scope>NUCLEOTIDE SEQUENCE [LARGE SCALE GENOMIC DNA]</scope>
    <source>
        <strain evidence="15 16">DSM 22368</strain>
    </source>
</reference>
<gene>
    <name evidence="15" type="ORF">HNR48_001354</name>
</gene>
<dbReference type="Pfam" id="PF00702">
    <property type="entry name" value="Hydrolase"/>
    <property type="match status" value="1"/>
</dbReference>
<dbReference type="EC" id="3.1.3.3" evidence="4"/>
<proteinExistence type="inferred from homology"/>
<keyword evidence="8 15" id="KW-0378">Hydrolase</keyword>
<evidence type="ECO:0000313" key="16">
    <source>
        <dbReference type="Proteomes" id="UP000528457"/>
    </source>
</evidence>
<evidence type="ECO:0000256" key="2">
    <source>
        <dbReference type="ARBA" id="ARBA00005135"/>
    </source>
</evidence>
<feature type="active site" description="Proton donor" evidence="14">
    <location>
        <position position="134"/>
    </location>
</feature>
<comment type="pathway">
    <text evidence="2">Amino-acid biosynthesis; L-serine biosynthesis; L-serine from 3-phospho-D-glycerate: step 3/3.</text>
</comment>
<evidence type="ECO:0000313" key="15">
    <source>
        <dbReference type="EMBL" id="MBB6521076.1"/>
    </source>
</evidence>
<feature type="active site" description="Nucleophile" evidence="14">
    <location>
        <position position="132"/>
    </location>
</feature>
<organism evidence="15 16">
    <name type="scientific">Pseudoteredinibacter isoporae</name>
    <dbReference type="NCBI Taxonomy" id="570281"/>
    <lineage>
        <taxon>Bacteria</taxon>
        <taxon>Pseudomonadati</taxon>
        <taxon>Pseudomonadota</taxon>
        <taxon>Gammaproteobacteria</taxon>
        <taxon>Cellvibrionales</taxon>
        <taxon>Cellvibrionaceae</taxon>
        <taxon>Pseudoteredinibacter</taxon>
    </lineage>
</organism>
<evidence type="ECO:0000256" key="12">
    <source>
        <dbReference type="ARBA" id="ARBA00048138"/>
    </source>
</evidence>
<evidence type="ECO:0000256" key="14">
    <source>
        <dbReference type="PIRSR" id="PIRSR604469-1"/>
    </source>
</evidence>
<evidence type="ECO:0000256" key="11">
    <source>
        <dbReference type="ARBA" id="ARBA00031693"/>
    </source>
</evidence>
<dbReference type="PANTHER" id="PTHR43344:SF2">
    <property type="entry name" value="PHOSPHOSERINE PHOSPHATASE"/>
    <property type="match status" value="1"/>
</dbReference>
<dbReference type="GO" id="GO:0000287">
    <property type="term" value="F:magnesium ion binding"/>
    <property type="evidence" value="ECO:0007669"/>
    <property type="project" value="TreeGrafter"/>
</dbReference>
<dbReference type="GO" id="GO:0005737">
    <property type="term" value="C:cytoplasm"/>
    <property type="evidence" value="ECO:0007669"/>
    <property type="project" value="TreeGrafter"/>
</dbReference>
<comment type="similarity">
    <text evidence="3">Belongs to the HAD-like hydrolase superfamily. SerB family.</text>
</comment>
<comment type="catalytic activity">
    <reaction evidence="13">
        <text>O-phospho-D-serine + H2O = D-serine + phosphate</text>
        <dbReference type="Rhea" id="RHEA:24873"/>
        <dbReference type="ChEBI" id="CHEBI:15377"/>
        <dbReference type="ChEBI" id="CHEBI:35247"/>
        <dbReference type="ChEBI" id="CHEBI:43474"/>
        <dbReference type="ChEBI" id="CHEBI:58680"/>
        <dbReference type="EC" id="3.1.3.3"/>
    </reaction>
</comment>
<name>A0A7X0JTJ7_9GAMM</name>
<evidence type="ECO:0000256" key="13">
    <source>
        <dbReference type="ARBA" id="ARBA00048523"/>
    </source>
</evidence>
<keyword evidence="6" id="KW-0028">Amino-acid biosynthesis</keyword>
<comment type="caution">
    <text evidence="15">The sequence shown here is derived from an EMBL/GenBank/DDBJ whole genome shotgun (WGS) entry which is preliminary data.</text>
</comment>
<dbReference type="UniPathway" id="UPA00135">
    <property type="reaction ID" value="UER00198"/>
</dbReference>
<dbReference type="AlphaFoldDB" id="A0A7X0JTJ7"/>
<keyword evidence="16" id="KW-1185">Reference proteome</keyword>
<dbReference type="InterPro" id="IPR023214">
    <property type="entry name" value="HAD_sf"/>
</dbReference>
<dbReference type="InterPro" id="IPR050582">
    <property type="entry name" value="HAD-like_SerB"/>
</dbReference>